<dbReference type="WBParaSite" id="EN70_8156">
    <property type="protein sequence ID" value="EN70_8156"/>
    <property type="gene ID" value="EN70_8156"/>
</dbReference>
<evidence type="ECO:0000313" key="1">
    <source>
        <dbReference type="EMBL" id="EFO21987.2"/>
    </source>
</evidence>
<protein>
    <submittedName>
        <fullName evidence="3">JmjC domain-containing protein</fullName>
    </submittedName>
</protein>
<dbReference type="OrthoDB" id="9989103at2759"/>
<dbReference type="KEGG" id="loa:LOAG_06503"/>
<dbReference type="EMBL" id="JH712183">
    <property type="protein sequence ID" value="EFO21987.2"/>
    <property type="molecule type" value="Genomic_DNA"/>
</dbReference>
<reference evidence="3" key="2">
    <citation type="submission" date="2016-11" db="UniProtKB">
        <authorList>
            <consortium name="WormBaseParasite"/>
        </authorList>
    </citation>
    <scope>IDENTIFICATION</scope>
</reference>
<name>A0A1I7W018_LOALO</name>
<dbReference type="GeneID" id="9943915"/>
<dbReference type="AlphaFoldDB" id="A0A1I7W018"/>
<reference evidence="1 2" key="1">
    <citation type="submission" date="2012-04" db="EMBL/GenBank/DDBJ databases">
        <title>The Genome Sequence of Loa loa.</title>
        <authorList>
            <consortium name="The Broad Institute Genome Sequencing Platform"/>
            <consortium name="Broad Institute Genome Sequencing Center for Infectious Disease"/>
            <person name="Nutman T.B."/>
            <person name="Fink D.L."/>
            <person name="Russ C."/>
            <person name="Young S."/>
            <person name="Zeng Q."/>
            <person name="Gargeya S."/>
            <person name="Alvarado L."/>
            <person name="Berlin A."/>
            <person name="Chapman S.B."/>
            <person name="Chen Z."/>
            <person name="Freedman E."/>
            <person name="Gellesch M."/>
            <person name="Goldberg J."/>
            <person name="Griggs A."/>
            <person name="Gujja S."/>
            <person name="Heilman E.R."/>
            <person name="Heiman D."/>
            <person name="Howarth C."/>
            <person name="Mehta T."/>
            <person name="Neiman D."/>
            <person name="Pearson M."/>
            <person name="Roberts A."/>
            <person name="Saif S."/>
            <person name="Shea T."/>
            <person name="Shenoy N."/>
            <person name="Sisk P."/>
            <person name="Stolte C."/>
            <person name="Sykes S."/>
            <person name="White J."/>
            <person name="Yandava C."/>
            <person name="Haas B."/>
            <person name="Henn M.R."/>
            <person name="Nusbaum C."/>
            <person name="Birren B."/>
        </authorList>
    </citation>
    <scope>NUCLEOTIDE SEQUENCE [LARGE SCALE GENOMIC DNA]</scope>
</reference>
<dbReference type="RefSeq" id="XP_020302584.1">
    <property type="nucleotide sequence ID" value="XM_020447156.1"/>
</dbReference>
<dbReference type="CTD" id="9943915"/>
<accession>A0A1I7W018</accession>
<accession>A0A1S0TY00</accession>
<sequence>MAGFSTVDISQVTSTFGRDFPSTGSGDFNSELLVNKKEEVEWSDCRDLVEVPGDPEWKLRYMAEAFPQYCWKYAEAQMIAHYHYNVATTSNVPAMQPDATCPIFYAHLPNSFSPYDFSIQPKSLDRAREQLYRQIQAVYSAQNEFMIPCDQA</sequence>
<proteinExistence type="predicted"/>
<evidence type="ECO:0000313" key="3">
    <source>
        <dbReference type="WBParaSite" id="EN70_8156"/>
    </source>
</evidence>
<gene>
    <name evidence="1 3" type="ORF">LOAG_06503</name>
</gene>
<dbReference type="Proteomes" id="UP000095285">
    <property type="component" value="Unassembled WGS sequence"/>
</dbReference>
<organism evidence="2 3">
    <name type="scientific">Loa loa</name>
    <name type="common">Eye worm</name>
    <name type="synonym">Filaria loa</name>
    <dbReference type="NCBI Taxonomy" id="7209"/>
    <lineage>
        <taxon>Eukaryota</taxon>
        <taxon>Metazoa</taxon>
        <taxon>Ecdysozoa</taxon>
        <taxon>Nematoda</taxon>
        <taxon>Chromadorea</taxon>
        <taxon>Rhabditida</taxon>
        <taxon>Spirurina</taxon>
        <taxon>Spiruromorpha</taxon>
        <taxon>Filarioidea</taxon>
        <taxon>Onchocercidae</taxon>
        <taxon>Loa</taxon>
    </lineage>
</organism>
<dbReference type="STRING" id="7209.A0A1I7W018"/>
<keyword evidence="2" id="KW-1185">Reference proteome</keyword>
<evidence type="ECO:0000313" key="2">
    <source>
        <dbReference type="Proteomes" id="UP000095285"/>
    </source>
</evidence>
<dbReference type="OMA" id="CEYFRIM"/>